<comment type="caution">
    <text evidence="2">The sequence shown here is derived from an EMBL/GenBank/DDBJ whole genome shotgun (WGS) entry which is preliminary data.</text>
</comment>
<dbReference type="GO" id="GO:0016787">
    <property type="term" value="F:hydrolase activity"/>
    <property type="evidence" value="ECO:0007669"/>
    <property type="project" value="UniProtKB-KW"/>
</dbReference>
<evidence type="ECO:0000313" key="2">
    <source>
        <dbReference type="EMBL" id="TEB27893.1"/>
    </source>
</evidence>
<dbReference type="Gene3D" id="3.40.50.1820">
    <property type="entry name" value="alpha/beta hydrolase"/>
    <property type="match status" value="1"/>
</dbReference>
<reference evidence="2 3" key="1">
    <citation type="journal article" date="2019" name="Nat. Ecol. Evol.">
        <title>Megaphylogeny resolves global patterns of mushroom evolution.</title>
        <authorList>
            <person name="Varga T."/>
            <person name="Krizsan K."/>
            <person name="Foldi C."/>
            <person name="Dima B."/>
            <person name="Sanchez-Garcia M."/>
            <person name="Sanchez-Ramirez S."/>
            <person name="Szollosi G.J."/>
            <person name="Szarkandi J.G."/>
            <person name="Papp V."/>
            <person name="Albert L."/>
            <person name="Andreopoulos W."/>
            <person name="Angelini C."/>
            <person name="Antonin V."/>
            <person name="Barry K.W."/>
            <person name="Bougher N.L."/>
            <person name="Buchanan P."/>
            <person name="Buyck B."/>
            <person name="Bense V."/>
            <person name="Catcheside P."/>
            <person name="Chovatia M."/>
            <person name="Cooper J."/>
            <person name="Damon W."/>
            <person name="Desjardin D."/>
            <person name="Finy P."/>
            <person name="Geml J."/>
            <person name="Haridas S."/>
            <person name="Hughes K."/>
            <person name="Justo A."/>
            <person name="Karasinski D."/>
            <person name="Kautmanova I."/>
            <person name="Kiss B."/>
            <person name="Kocsube S."/>
            <person name="Kotiranta H."/>
            <person name="LaButti K.M."/>
            <person name="Lechner B.E."/>
            <person name="Liimatainen K."/>
            <person name="Lipzen A."/>
            <person name="Lukacs Z."/>
            <person name="Mihaltcheva S."/>
            <person name="Morgado L.N."/>
            <person name="Niskanen T."/>
            <person name="Noordeloos M.E."/>
            <person name="Ohm R.A."/>
            <person name="Ortiz-Santana B."/>
            <person name="Ovrebo C."/>
            <person name="Racz N."/>
            <person name="Riley R."/>
            <person name="Savchenko A."/>
            <person name="Shiryaev A."/>
            <person name="Soop K."/>
            <person name="Spirin V."/>
            <person name="Szebenyi C."/>
            <person name="Tomsovsky M."/>
            <person name="Tulloss R.E."/>
            <person name="Uehling J."/>
            <person name="Grigoriev I.V."/>
            <person name="Vagvolgyi C."/>
            <person name="Papp T."/>
            <person name="Martin F.M."/>
            <person name="Miettinen O."/>
            <person name="Hibbett D.S."/>
            <person name="Nagy L.G."/>
        </authorList>
    </citation>
    <scope>NUCLEOTIDE SEQUENCE [LARGE SCALE GENOMIC DNA]</scope>
    <source>
        <strain evidence="2 3">FP101781</strain>
    </source>
</reference>
<gene>
    <name evidence="2" type="ORF">FA13DRAFT_1736070</name>
</gene>
<keyword evidence="2" id="KW-0378">Hydrolase</keyword>
<accession>A0A4Y7T159</accession>
<dbReference type="Proteomes" id="UP000298030">
    <property type="component" value="Unassembled WGS sequence"/>
</dbReference>
<proteinExistence type="predicted"/>
<dbReference type="Pfam" id="PF02089">
    <property type="entry name" value="Palm_thioest"/>
    <property type="match status" value="1"/>
</dbReference>
<dbReference type="EMBL" id="QPFP01000036">
    <property type="protein sequence ID" value="TEB27893.1"/>
    <property type="molecule type" value="Genomic_DNA"/>
</dbReference>
<dbReference type="SUPFAM" id="SSF53474">
    <property type="entry name" value="alpha/beta-Hydrolases"/>
    <property type="match status" value="1"/>
</dbReference>
<name>A0A4Y7T159_COPMI</name>
<evidence type="ECO:0000256" key="1">
    <source>
        <dbReference type="SAM" id="MobiDB-lite"/>
    </source>
</evidence>
<dbReference type="InterPro" id="IPR029058">
    <property type="entry name" value="AB_hydrolase_fold"/>
</dbReference>
<keyword evidence="3" id="KW-1185">Reference proteome</keyword>
<protein>
    <submittedName>
        <fullName evidence="2">Alpha/beta-hydrolase</fullName>
    </submittedName>
</protein>
<sequence>MSPPDIARPPDPPTLKGPHRPSKQETRKQPVKEPFILLRGWAANLSDPDDHVWGNDEAYLSSKGIDFFVPHYHRFGSIDERMRSAITQIGEKYHGVRVHLVGHSLGGLVARAIAARRDLTFTVLTVTTFGSPHRGIEYLHRLPKMDGNGWLGAILRKVFKSDCGGLSNVTPQFMEEFNEATPNNPDVRYFSWAGQLGSDQIKYIPVLAVINQFHPHNDGVVGVESAMWGTHLGTVPGLSHSRIVSVDLLKQTIPHLRKAERRYWRVRLRAGCRTFFGRLANGLGRSCNACHDTIMDP</sequence>
<evidence type="ECO:0000313" key="3">
    <source>
        <dbReference type="Proteomes" id="UP000298030"/>
    </source>
</evidence>
<feature type="compositionally biased region" description="Pro residues" evidence="1">
    <location>
        <begin position="1"/>
        <end position="15"/>
    </location>
</feature>
<feature type="region of interest" description="Disordered" evidence="1">
    <location>
        <begin position="1"/>
        <end position="29"/>
    </location>
</feature>
<dbReference type="OrthoDB" id="5592486at2759"/>
<organism evidence="2 3">
    <name type="scientific">Coprinellus micaceus</name>
    <name type="common">Glistening ink-cap mushroom</name>
    <name type="synonym">Coprinus micaceus</name>
    <dbReference type="NCBI Taxonomy" id="71717"/>
    <lineage>
        <taxon>Eukaryota</taxon>
        <taxon>Fungi</taxon>
        <taxon>Dikarya</taxon>
        <taxon>Basidiomycota</taxon>
        <taxon>Agaricomycotina</taxon>
        <taxon>Agaricomycetes</taxon>
        <taxon>Agaricomycetidae</taxon>
        <taxon>Agaricales</taxon>
        <taxon>Agaricineae</taxon>
        <taxon>Psathyrellaceae</taxon>
        <taxon>Coprinellus</taxon>
    </lineage>
</organism>
<dbReference type="AlphaFoldDB" id="A0A4Y7T159"/>